<evidence type="ECO:0000259" key="1">
    <source>
        <dbReference type="Pfam" id="PF01370"/>
    </source>
</evidence>
<dbReference type="EMBL" id="QUQO01000001">
    <property type="protein sequence ID" value="RFB04068.1"/>
    <property type="molecule type" value="Genomic_DNA"/>
</dbReference>
<feature type="domain" description="GFO/IDH/MocA-like oxidoreductase" evidence="3">
    <location>
        <begin position="131"/>
        <end position="250"/>
    </location>
</feature>
<dbReference type="Gene3D" id="3.40.50.720">
    <property type="entry name" value="NAD(P)-binding Rossmann-like Domain"/>
    <property type="match status" value="2"/>
</dbReference>
<gene>
    <name evidence="4" type="ORF">DX908_01485</name>
</gene>
<name>A0A371RF32_9PROT</name>
<dbReference type="InParanoid" id="A0A371RF32"/>
<dbReference type="Pfam" id="PF22725">
    <property type="entry name" value="GFO_IDH_MocA_C3"/>
    <property type="match status" value="1"/>
</dbReference>
<evidence type="ECO:0000259" key="3">
    <source>
        <dbReference type="Pfam" id="PF22725"/>
    </source>
</evidence>
<feature type="domain" description="Gfo/Idh/MocA-like oxidoreductase N-terminal" evidence="2">
    <location>
        <begin position="6"/>
        <end position="123"/>
    </location>
</feature>
<dbReference type="OrthoDB" id="9792935at2"/>
<dbReference type="Pfam" id="PF01408">
    <property type="entry name" value="GFO_IDH_MocA"/>
    <property type="match status" value="1"/>
</dbReference>
<dbReference type="SUPFAM" id="SSF51735">
    <property type="entry name" value="NAD(P)-binding Rossmann-fold domains"/>
    <property type="match status" value="2"/>
</dbReference>
<organism evidence="4 5">
    <name type="scientific">Parvularcula marina</name>
    <dbReference type="NCBI Taxonomy" id="2292771"/>
    <lineage>
        <taxon>Bacteria</taxon>
        <taxon>Pseudomonadati</taxon>
        <taxon>Pseudomonadota</taxon>
        <taxon>Alphaproteobacteria</taxon>
        <taxon>Parvularculales</taxon>
        <taxon>Parvularculaceae</taxon>
        <taxon>Parvularcula</taxon>
    </lineage>
</organism>
<dbReference type="AlphaFoldDB" id="A0A371RF32"/>
<dbReference type="InterPro" id="IPR000683">
    <property type="entry name" value="Gfo/Idh/MocA-like_OxRdtase_N"/>
</dbReference>
<dbReference type="InterPro" id="IPR052515">
    <property type="entry name" value="Gfo/Idh/MocA_Oxidoreductase"/>
</dbReference>
<dbReference type="Proteomes" id="UP000264589">
    <property type="component" value="Unassembled WGS sequence"/>
</dbReference>
<dbReference type="Gene3D" id="3.30.360.10">
    <property type="entry name" value="Dihydrodipicolinate Reductase, domain 2"/>
    <property type="match status" value="1"/>
</dbReference>
<dbReference type="GO" id="GO:0000166">
    <property type="term" value="F:nucleotide binding"/>
    <property type="evidence" value="ECO:0007669"/>
    <property type="project" value="InterPro"/>
</dbReference>
<protein>
    <submittedName>
        <fullName evidence="4">NAD-dependent epimerase/dehydratase family protein</fullName>
    </submittedName>
</protein>
<dbReference type="Pfam" id="PF01370">
    <property type="entry name" value="Epimerase"/>
    <property type="match status" value="1"/>
</dbReference>
<dbReference type="PANTHER" id="PTHR43249">
    <property type="entry name" value="UDP-N-ACETYL-2-AMINO-2-DEOXY-D-GLUCURONATE OXIDASE"/>
    <property type="match status" value="1"/>
</dbReference>
<sequence length="699" mass="75031">MSNKRKVALIGAGFIAPVHLTALQSIRRVRVSAIVDPNMARAEGLARQAGATAYPSIEAMLEADRPDAAHVVTPPPLHEATTLPLLAVGVPVLLEKPMAQDAEECTRLIAAAEEGGTSLAINHNFIHHPVFVRAKKMLESGRYGRLRRVQMRYAAPLRQMTARAFGHWMFNSPRNLLLEQAVHPLSQLDVLIGEVSDVQVLPGPVRRPADGIELVTDYAISLQGAHADAQLQIVLGANFPSWTMSLLCDDGVIDADIFESRVTAQRPHASIPPIDFAKRSFGVSRRAASAGLGGLTGFAREILRLGPLSDGFNRSIRGSIEHFHDRLFFDEPFIDLEGSRLVSLCEKMAQGITVRTPQAPAVPAADARYDVAVLGGTGFIGSRLVEELTSRGQKVAVMARSLGNLPSVFHQENVGLFSGSISDETRVREVIRRAPKVVNLAHGGGGATRDAIAEAMVGGARTVAAAASAEGAERLIFISSSAALYLGDPETTVTMSTPVDPEPDTRADYARAKILAEHAMEESDGVPIAILRPAIVVGPGASPFHSALGAYENETHCQGWNKGKNPLPFVLVDDVVSAIIATLDADIETIEGKAFNLVGGVRWTARQYTEELSRATGRPLKFHSSRLFMLMASEWAKWTAKKVAGRKGLLTPSSRDFKSRGMVAPIGTAAEQSALGWSPCTDEAQFRTQAILSHADDPA</sequence>
<evidence type="ECO:0000313" key="4">
    <source>
        <dbReference type="EMBL" id="RFB04068.1"/>
    </source>
</evidence>
<dbReference type="InterPro" id="IPR055170">
    <property type="entry name" value="GFO_IDH_MocA-like_dom"/>
</dbReference>
<comment type="caution">
    <text evidence="4">The sequence shown here is derived from an EMBL/GenBank/DDBJ whole genome shotgun (WGS) entry which is preliminary data.</text>
</comment>
<accession>A0A371RF32</accession>
<reference evidence="4 5" key="1">
    <citation type="submission" date="2018-08" db="EMBL/GenBank/DDBJ databases">
        <title>Parvularcula sp. SM1705, isolated from surface water of the South Sea China.</title>
        <authorList>
            <person name="Sun L."/>
        </authorList>
    </citation>
    <scope>NUCLEOTIDE SEQUENCE [LARGE SCALE GENOMIC DNA]</scope>
    <source>
        <strain evidence="4 5">SM1705</strain>
    </source>
</reference>
<proteinExistence type="predicted"/>
<keyword evidence="5" id="KW-1185">Reference proteome</keyword>
<evidence type="ECO:0000259" key="2">
    <source>
        <dbReference type="Pfam" id="PF01408"/>
    </source>
</evidence>
<dbReference type="RefSeq" id="WP_116390696.1">
    <property type="nucleotide sequence ID" value="NZ_QUQO01000001.1"/>
</dbReference>
<dbReference type="PANTHER" id="PTHR43249:SF1">
    <property type="entry name" value="D-GLUCOSIDE 3-DEHYDROGENASE"/>
    <property type="match status" value="1"/>
</dbReference>
<feature type="domain" description="NAD-dependent epimerase/dehydratase" evidence="1">
    <location>
        <begin position="371"/>
        <end position="596"/>
    </location>
</feature>
<dbReference type="InterPro" id="IPR036291">
    <property type="entry name" value="NAD(P)-bd_dom_sf"/>
</dbReference>
<evidence type="ECO:0000313" key="5">
    <source>
        <dbReference type="Proteomes" id="UP000264589"/>
    </source>
</evidence>
<dbReference type="InterPro" id="IPR001509">
    <property type="entry name" value="Epimerase_deHydtase"/>
</dbReference>
<dbReference type="SUPFAM" id="SSF55347">
    <property type="entry name" value="Glyceraldehyde-3-phosphate dehydrogenase-like, C-terminal domain"/>
    <property type="match status" value="1"/>
</dbReference>